<comment type="caution">
    <text evidence="1">The sequence shown here is derived from an EMBL/GenBank/DDBJ whole genome shotgun (WGS) entry which is preliminary data.</text>
</comment>
<sequence length="160" mass="18754">MYSNEIEMYPDIILWLEKQLKGKYGKKAKKITVLDTHDSDLLNFIIKLKYQRFFPEFTTYKIRQDITGFIEYEDKVDLVFVECKNGKLSLINLSQLIGYSCIALPVISILIAPQGMGTTLSKLLTSFNRTDILEFRPNRKIQVLKWDYNKKDIDRMNSIT</sequence>
<reference evidence="1 2" key="1">
    <citation type="submission" date="2018-06" db="EMBL/GenBank/DDBJ databases">
        <title>Genomic Encyclopedia of Type Strains, Phase III (KMG-III): the genomes of soil and plant-associated and newly described type strains.</title>
        <authorList>
            <person name="Whitman W."/>
        </authorList>
    </citation>
    <scope>NUCLEOTIDE SEQUENCE [LARGE SCALE GENOMIC DNA]</scope>
    <source>
        <strain evidence="1 2">CECT 7945</strain>
    </source>
</reference>
<dbReference type="EMBL" id="QJTD01000022">
    <property type="protein sequence ID" value="PYE78771.1"/>
    <property type="molecule type" value="Genomic_DNA"/>
</dbReference>
<protein>
    <submittedName>
        <fullName evidence="1">Uncharacterized protein</fullName>
    </submittedName>
</protein>
<proteinExistence type="predicted"/>
<dbReference type="Proteomes" id="UP000248054">
    <property type="component" value="Unassembled WGS sequence"/>
</dbReference>
<accession>A0A2V4WT07</accession>
<evidence type="ECO:0000313" key="2">
    <source>
        <dbReference type="Proteomes" id="UP000248054"/>
    </source>
</evidence>
<name>A0A2V4WT07_9FLAO</name>
<keyword evidence="2" id="KW-1185">Reference proteome</keyword>
<evidence type="ECO:0000313" key="1">
    <source>
        <dbReference type="EMBL" id="PYE78771.1"/>
    </source>
</evidence>
<gene>
    <name evidence="1" type="ORF">DFQ11_1226</name>
</gene>
<organism evidence="1 2">
    <name type="scientific">Winogradskyella epiphytica</name>
    <dbReference type="NCBI Taxonomy" id="262005"/>
    <lineage>
        <taxon>Bacteria</taxon>
        <taxon>Pseudomonadati</taxon>
        <taxon>Bacteroidota</taxon>
        <taxon>Flavobacteriia</taxon>
        <taxon>Flavobacteriales</taxon>
        <taxon>Flavobacteriaceae</taxon>
        <taxon>Winogradskyella</taxon>
    </lineage>
</organism>
<dbReference type="AlphaFoldDB" id="A0A2V4WT07"/>